<dbReference type="PROSITE" id="PS51257">
    <property type="entry name" value="PROKAR_LIPOPROTEIN"/>
    <property type="match status" value="1"/>
</dbReference>
<proteinExistence type="predicted"/>
<gene>
    <name evidence="3" type="ORF">GGR13_001258</name>
</gene>
<dbReference type="PANTHER" id="PTHR36933">
    <property type="entry name" value="SLL0788 PROTEIN"/>
    <property type="match status" value="1"/>
</dbReference>
<evidence type="ECO:0000313" key="3">
    <source>
        <dbReference type="EMBL" id="MBB5745674.1"/>
    </source>
</evidence>
<dbReference type="Proteomes" id="UP000545037">
    <property type="component" value="Unassembled WGS sequence"/>
</dbReference>
<accession>A0A7W9CHC9</accession>
<feature type="signal peptide" evidence="1">
    <location>
        <begin position="1"/>
        <end position="21"/>
    </location>
</feature>
<dbReference type="InterPro" id="IPR012347">
    <property type="entry name" value="Ferritin-like"/>
</dbReference>
<evidence type="ECO:0000256" key="1">
    <source>
        <dbReference type="SAM" id="SignalP"/>
    </source>
</evidence>
<dbReference type="Gene3D" id="1.20.1260.10">
    <property type="match status" value="1"/>
</dbReference>
<dbReference type="AlphaFoldDB" id="A0A7W9CHC9"/>
<comment type="caution">
    <text evidence="3">The sequence shown here is derived from an EMBL/GenBank/DDBJ whole genome shotgun (WGS) entry which is preliminary data.</text>
</comment>
<keyword evidence="4" id="KW-1185">Reference proteome</keyword>
<dbReference type="InterPro" id="IPR005183">
    <property type="entry name" value="DUF305_CopM-like"/>
</dbReference>
<dbReference type="RefSeq" id="WP_183212645.1">
    <property type="nucleotide sequence ID" value="NZ_JACHOR010000002.1"/>
</dbReference>
<feature type="domain" description="DUF305" evidence="2">
    <location>
        <begin position="59"/>
        <end position="137"/>
    </location>
</feature>
<evidence type="ECO:0000313" key="4">
    <source>
        <dbReference type="Proteomes" id="UP000545037"/>
    </source>
</evidence>
<organism evidence="3 4">
    <name type="scientific">Brevundimonas variabilis</name>
    <dbReference type="NCBI Taxonomy" id="74312"/>
    <lineage>
        <taxon>Bacteria</taxon>
        <taxon>Pseudomonadati</taxon>
        <taxon>Pseudomonadota</taxon>
        <taxon>Alphaproteobacteria</taxon>
        <taxon>Caulobacterales</taxon>
        <taxon>Caulobacteraceae</taxon>
        <taxon>Brevundimonas</taxon>
    </lineage>
</organism>
<protein>
    <submittedName>
        <fullName evidence="3">Uncharacterized protein (DUF305 family)</fullName>
    </submittedName>
</protein>
<keyword evidence="1" id="KW-0732">Signal</keyword>
<sequence>MKRLTLIVAACLIAAACSPQAEPAADEAANAMPAGDGMMADGKMGHMDKMGMMAPAEGDSEATRGYKASMMTMMQDMPAYSGNADVDFMRQMRGHHQAAIAMARVEIAQGQNAEAKALAQEIITAQEREIGVIDAWLAANPG</sequence>
<dbReference type="EMBL" id="JACHOR010000002">
    <property type="protein sequence ID" value="MBB5745674.1"/>
    <property type="molecule type" value="Genomic_DNA"/>
</dbReference>
<feature type="chain" id="PRO_5031147110" evidence="1">
    <location>
        <begin position="22"/>
        <end position="142"/>
    </location>
</feature>
<dbReference type="Pfam" id="PF03713">
    <property type="entry name" value="DUF305"/>
    <property type="match status" value="1"/>
</dbReference>
<evidence type="ECO:0000259" key="2">
    <source>
        <dbReference type="Pfam" id="PF03713"/>
    </source>
</evidence>
<reference evidence="3 4" key="1">
    <citation type="submission" date="2020-08" db="EMBL/GenBank/DDBJ databases">
        <title>Genomic Encyclopedia of Type Strains, Phase IV (KMG-IV): sequencing the most valuable type-strain genomes for metagenomic binning, comparative biology and taxonomic classification.</title>
        <authorList>
            <person name="Goeker M."/>
        </authorList>
    </citation>
    <scope>NUCLEOTIDE SEQUENCE [LARGE SCALE GENOMIC DNA]</scope>
    <source>
        <strain evidence="3 4">DSM 4737</strain>
    </source>
</reference>
<dbReference type="PANTHER" id="PTHR36933:SF1">
    <property type="entry name" value="SLL0788 PROTEIN"/>
    <property type="match status" value="1"/>
</dbReference>
<name>A0A7W9CHC9_9CAUL</name>